<keyword evidence="4 8" id="KW-0808">Transferase</keyword>
<reference evidence="8" key="1">
    <citation type="journal article" date="2020" name="mSystems">
        <title>Genome- and Community-Level Interaction Insights into Carbon Utilization and Element Cycling Functions of Hydrothermarchaeota in Hydrothermal Sediment.</title>
        <authorList>
            <person name="Zhou Z."/>
            <person name="Liu Y."/>
            <person name="Xu W."/>
            <person name="Pan J."/>
            <person name="Luo Z.H."/>
            <person name="Li M."/>
        </authorList>
    </citation>
    <scope>NUCLEOTIDE SEQUENCE [LARGE SCALE GENOMIC DNA]</scope>
    <source>
        <strain evidence="8">SpSt-605</strain>
    </source>
</reference>
<feature type="domain" description="Glycosyltransferase 2-like" evidence="7">
    <location>
        <begin position="3"/>
        <end position="90"/>
    </location>
</feature>
<keyword evidence="6" id="KW-0812">Transmembrane</keyword>
<dbReference type="InterPro" id="IPR026461">
    <property type="entry name" value="Trfase_2_rSAM/seldom_assoc"/>
</dbReference>
<evidence type="ECO:0000259" key="7">
    <source>
        <dbReference type="Pfam" id="PF00535"/>
    </source>
</evidence>
<dbReference type="CDD" id="cd02522">
    <property type="entry name" value="GT_2_like_a"/>
    <property type="match status" value="1"/>
</dbReference>
<evidence type="ECO:0000256" key="6">
    <source>
        <dbReference type="SAM" id="Phobius"/>
    </source>
</evidence>
<dbReference type="GO" id="GO:0005886">
    <property type="term" value="C:plasma membrane"/>
    <property type="evidence" value="ECO:0007669"/>
    <property type="project" value="UniProtKB-SubCell"/>
</dbReference>
<dbReference type="InterPro" id="IPR029044">
    <property type="entry name" value="Nucleotide-diphossugar_trans"/>
</dbReference>
<dbReference type="PANTHER" id="PTHR43646">
    <property type="entry name" value="GLYCOSYLTRANSFERASE"/>
    <property type="match status" value="1"/>
</dbReference>
<protein>
    <submittedName>
        <fullName evidence="8">Glycosyltransferase</fullName>
    </submittedName>
</protein>
<evidence type="ECO:0000313" key="8">
    <source>
        <dbReference type="EMBL" id="HGV56031.1"/>
    </source>
</evidence>
<dbReference type="SUPFAM" id="SSF53448">
    <property type="entry name" value="Nucleotide-diphospho-sugar transferases"/>
    <property type="match status" value="1"/>
</dbReference>
<evidence type="ECO:0000256" key="4">
    <source>
        <dbReference type="ARBA" id="ARBA00022679"/>
    </source>
</evidence>
<keyword evidence="6" id="KW-1133">Transmembrane helix</keyword>
<dbReference type="AlphaFoldDB" id="A0A832GQQ5"/>
<comment type="subcellular location">
    <subcellularLocation>
        <location evidence="1">Cell membrane</location>
    </subcellularLocation>
</comment>
<gene>
    <name evidence="8" type="ORF">ENT73_08150</name>
</gene>
<feature type="transmembrane region" description="Helical" evidence="6">
    <location>
        <begin position="191"/>
        <end position="211"/>
    </location>
</feature>
<evidence type="ECO:0000256" key="5">
    <source>
        <dbReference type="ARBA" id="ARBA00023136"/>
    </source>
</evidence>
<keyword evidence="3" id="KW-0328">Glycosyltransferase</keyword>
<dbReference type="Pfam" id="PF00535">
    <property type="entry name" value="Glycos_transf_2"/>
    <property type="match status" value="1"/>
</dbReference>
<keyword evidence="2" id="KW-1003">Cell membrane</keyword>
<comment type="caution">
    <text evidence="8">The sequence shown here is derived from an EMBL/GenBank/DDBJ whole genome shotgun (WGS) entry which is preliminary data.</text>
</comment>
<proteinExistence type="predicted"/>
<accession>A0A832GQQ5</accession>
<dbReference type="NCBIfam" id="TIGR04283">
    <property type="entry name" value="glyco_like_mftF"/>
    <property type="match status" value="1"/>
</dbReference>
<name>A0A832GQQ5_9BACT</name>
<dbReference type="Gene3D" id="3.90.550.10">
    <property type="entry name" value="Spore Coat Polysaccharide Biosynthesis Protein SpsA, Chain A"/>
    <property type="match status" value="1"/>
</dbReference>
<dbReference type="PANTHER" id="PTHR43646:SF2">
    <property type="entry name" value="GLYCOSYLTRANSFERASE 2-LIKE DOMAIN-CONTAINING PROTEIN"/>
    <property type="match status" value="1"/>
</dbReference>
<sequence>MISVIIPTLNEERYLPKLLHSLKPLQPEEIIVVDGGSGDKTVEVARSLGAKVLFSERGRGLQLHRGALEAKGNYLLFLHADTYFPEPIDLSNIAKQGIRASFFTLCYEEGTPSLRLLAKLINLRSRLWNLPYGDQGLFLERELYFQVGGFKELPFLEDLDFILRLRKIYRPVPLSYRIIVSGRKLKSNLPLYPFLVSLRNNFLILLYLLGFSPYTLRKLYK</sequence>
<dbReference type="EMBL" id="DSZU01000148">
    <property type="protein sequence ID" value="HGV56031.1"/>
    <property type="molecule type" value="Genomic_DNA"/>
</dbReference>
<dbReference type="GO" id="GO:0016757">
    <property type="term" value="F:glycosyltransferase activity"/>
    <property type="evidence" value="ECO:0007669"/>
    <property type="project" value="UniProtKB-KW"/>
</dbReference>
<evidence type="ECO:0000256" key="1">
    <source>
        <dbReference type="ARBA" id="ARBA00004236"/>
    </source>
</evidence>
<dbReference type="InterPro" id="IPR001173">
    <property type="entry name" value="Glyco_trans_2-like"/>
</dbReference>
<keyword evidence="5 6" id="KW-0472">Membrane</keyword>
<evidence type="ECO:0000256" key="2">
    <source>
        <dbReference type="ARBA" id="ARBA00022475"/>
    </source>
</evidence>
<evidence type="ECO:0000256" key="3">
    <source>
        <dbReference type="ARBA" id="ARBA00022676"/>
    </source>
</evidence>
<organism evidence="8">
    <name type="scientific">Caldimicrobium thiodismutans</name>
    <dbReference type="NCBI Taxonomy" id="1653476"/>
    <lineage>
        <taxon>Bacteria</taxon>
        <taxon>Pseudomonadati</taxon>
        <taxon>Thermodesulfobacteriota</taxon>
        <taxon>Thermodesulfobacteria</taxon>
        <taxon>Thermodesulfobacteriales</taxon>
        <taxon>Thermodesulfobacteriaceae</taxon>
        <taxon>Caldimicrobium</taxon>
    </lineage>
</organism>